<dbReference type="GO" id="GO:0022857">
    <property type="term" value="F:transmembrane transporter activity"/>
    <property type="evidence" value="ECO:0007669"/>
    <property type="project" value="InterPro"/>
</dbReference>
<gene>
    <name evidence="8" type="primary">LOC113517372</name>
</gene>
<evidence type="ECO:0000256" key="3">
    <source>
        <dbReference type="ARBA" id="ARBA00022989"/>
    </source>
</evidence>
<dbReference type="InParanoid" id="A0A6J3CAW5"/>
<feature type="transmembrane region" description="Helical" evidence="5">
    <location>
        <begin position="367"/>
        <end position="385"/>
    </location>
</feature>
<dbReference type="PANTHER" id="PTHR24064">
    <property type="entry name" value="SOLUTE CARRIER FAMILY 22 MEMBER"/>
    <property type="match status" value="1"/>
</dbReference>
<dbReference type="RefSeq" id="XP_031768219.2">
    <property type="nucleotide sequence ID" value="XM_031912359.2"/>
</dbReference>
<dbReference type="Proteomes" id="UP001652740">
    <property type="component" value="Unplaced"/>
</dbReference>
<feature type="transmembrane region" description="Helical" evidence="5">
    <location>
        <begin position="490"/>
        <end position="507"/>
    </location>
</feature>
<evidence type="ECO:0000313" key="8">
    <source>
        <dbReference type="RefSeq" id="XP_031768219.2"/>
    </source>
</evidence>
<dbReference type="PROSITE" id="PS50850">
    <property type="entry name" value="MFS"/>
    <property type="match status" value="1"/>
</dbReference>
<evidence type="ECO:0000256" key="5">
    <source>
        <dbReference type="SAM" id="Phobius"/>
    </source>
</evidence>
<organism evidence="7 8">
    <name type="scientific">Galleria mellonella</name>
    <name type="common">Greater wax moth</name>
    <dbReference type="NCBI Taxonomy" id="7137"/>
    <lineage>
        <taxon>Eukaryota</taxon>
        <taxon>Metazoa</taxon>
        <taxon>Ecdysozoa</taxon>
        <taxon>Arthropoda</taxon>
        <taxon>Hexapoda</taxon>
        <taxon>Insecta</taxon>
        <taxon>Pterygota</taxon>
        <taxon>Neoptera</taxon>
        <taxon>Endopterygota</taxon>
        <taxon>Lepidoptera</taxon>
        <taxon>Glossata</taxon>
        <taxon>Ditrysia</taxon>
        <taxon>Pyraloidea</taxon>
        <taxon>Pyralidae</taxon>
        <taxon>Galleriinae</taxon>
        <taxon>Galleria</taxon>
    </lineage>
</organism>
<evidence type="ECO:0000256" key="4">
    <source>
        <dbReference type="ARBA" id="ARBA00023136"/>
    </source>
</evidence>
<evidence type="ECO:0000313" key="7">
    <source>
        <dbReference type="Proteomes" id="UP001652740"/>
    </source>
</evidence>
<dbReference type="SUPFAM" id="SSF103473">
    <property type="entry name" value="MFS general substrate transporter"/>
    <property type="match status" value="1"/>
</dbReference>
<keyword evidence="2 5" id="KW-0812">Transmembrane</keyword>
<dbReference type="InterPro" id="IPR005828">
    <property type="entry name" value="MFS_sugar_transport-like"/>
</dbReference>
<dbReference type="InterPro" id="IPR036259">
    <property type="entry name" value="MFS_trans_sf"/>
</dbReference>
<name>A0A6J3CAW5_GALME</name>
<feature type="transmembrane region" description="Helical" evidence="5">
    <location>
        <begin position="338"/>
        <end position="355"/>
    </location>
</feature>
<proteinExistence type="predicted"/>
<protein>
    <submittedName>
        <fullName evidence="8">Organic cation transporter protein</fullName>
    </submittedName>
</protein>
<evidence type="ECO:0000259" key="6">
    <source>
        <dbReference type="PROSITE" id="PS50850"/>
    </source>
</evidence>
<evidence type="ECO:0000256" key="1">
    <source>
        <dbReference type="ARBA" id="ARBA00004141"/>
    </source>
</evidence>
<dbReference type="AlphaFoldDB" id="A0A6J3CAW5"/>
<feature type="transmembrane region" description="Helical" evidence="5">
    <location>
        <begin position="158"/>
        <end position="177"/>
    </location>
</feature>
<comment type="subcellular location">
    <subcellularLocation>
        <location evidence="1">Membrane</location>
        <topology evidence="1">Multi-pass membrane protein</topology>
    </subcellularLocation>
</comment>
<dbReference type="KEGG" id="gmw:113517372"/>
<keyword evidence="3 5" id="KW-1133">Transmembrane helix</keyword>
<keyword evidence="4 5" id="KW-0472">Membrane</keyword>
<dbReference type="GO" id="GO:0016020">
    <property type="term" value="C:membrane"/>
    <property type="evidence" value="ECO:0007669"/>
    <property type="project" value="UniProtKB-SubCell"/>
</dbReference>
<feature type="transmembrane region" description="Helical" evidence="5">
    <location>
        <begin position="219"/>
        <end position="239"/>
    </location>
</feature>
<accession>A0A6J3CAW5</accession>
<evidence type="ECO:0000256" key="2">
    <source>
        <dbReference type="ARBA" id="ARBA00022692"/>
    </source>
</evidence>
<feature type="transmembrane region" description="Helical" evidence="5">
    <location>
        <begin position="245"/>
        <end position="262"/>
    </location>
</feature>
<dbReference type="Gene3D" id="1.20.1250.20">
    <property type="entry name" value="MFS general substrate transporter like domains"/>
    <property type="match status" value="1"/>
</dbReference>
<sequence length="546" mass="62259">METVYDRVLLEIGQNGYFQKKFDIFYNFLFATLWGMAYTNIFLALVIIPHRCQIPENFENISDTEWKSKYIPISNNISGKLVFSSCLMYENPVENNHTKDCDNYYYDQTWYESTVASSNNWVCKEELKIANTLAISKIGEAIGSLGFGWFGDTYGRRWTYILSLVFLVIGRIISIAFSYSFTFFVIGCILAWIPSWSVVQTVTVISMEISSPECRSRTATLRSLANSSSMFIMPFLYWWLRDWKIFMIVTTATQLPFLFYSWKMIESPRWLWIQGKSKACVRTLKIIAKENKTRLGSDTEKDILNSAPFTDTGGANTIIGPLALFSGRRLAINTILQSYLWISVAINYTVLMMKSGEKLDGNPFLEFAWQSAVEVPGTLFGAWLADRVGRRYAGVIPYSLTVLSWVTIAFYENSTSKWYLSWLVGTSMTIFTRLSIVASYYVIYLFNMELYPTCLRQSGMSLGNLLSSGGGAIAPYLLYLGHKVDLKLPYLILSGISFLGCISFFLLPETLNTSLPETLKDAQEFGKDQRKYFSFAVKHSKPENSI</sequence>
<feature type="transmembrane region" description="Helical" evidence="5">
    <location>
        <begin position="183"/>
        <end position="207"/>
    </location>
</feature>
<feature type="transmembrane region" description="Helical" evidence="5">
    <location>
        <begin position="423"/>
        <end position="446"/>
    </location>
</feature>
<feature type="transmembrane region" description="Helical" evidence="5">
    <location>
        <begin position="458"/>
        <end position="478"/>
    </location>
</feature>
<feature type="domain" description="Major facilitator superfamily (MFS) profile" evidence="6">
    <location>
        <begin position="28"/>
        <end position="512"/>
    </location>
</feature>
<feature type="transmembrane region" description="Helical" evidence="5">
    <location>
        <begin position="24"/>
        <end position="48"/>
    </location>
</feature>
<keyword evidence="7" id="KW-1185">Reference proteome</keyword>
<feature type="transmembrane region" description="Helical" evidence="5">
    <location>
        <begin position="392"/>
        <end position="411"/>
    </location>
</feature>
<dbReference type="InterPro" id="IPR020846">
    <property type="entry name" value="MFS_dom"/>
</dbReference>
<dbReference type="Pfam" id="PF00083">
    <property type="entry name" value="Sugar_tr"/>
    <property type="match status" value="1"/>
</dbReference>
<reference evidence="8" key="1">
    <citation type="submission" date="2025-08" db="UniProtKB">
        <authorList>
            <consortium name="RefSeq"/>
        </authorList>
    </citation>
    <scope>IDENTIFICATION</scope>
    <source>
        <tissue evidence="8">Whole larvae</tissue>
    </source>
</reference>
<dbReference type="GeneID" id="113517372"/>